<keyword evidence="4" id="KW-1185">Reference proteome</keyword>
<dbReference type="KEGG" id="poz:I0K15_15520"/>
<proteinExistence type="predicted"/>
<sequence>MSLRALLLALTALPASAEVITVQSTTSTQNSGLYEAILPQFEAATGIEVRVVAVGTGQAIRNAQNCDGDVLLVHATAAEEAFVEAGFGSVRHDLMYNDFIIVGPQDDPLELAGAADVAEALSRIAEARATFVSRGDDSGTHRREQALWEGAGIDASSASGTWYRETGSGMGATLNIAVGMEGYTLTDRATWLAFGNRGDLDLLFEGDDALFNQYGIIPVSPEHCPSVAAEPALRFVDWMLSEDGQDAIAAYDREGTQLFFPNAAR</sequence>
<dbReference type="Gene3D" id="3.40.190.10">
    <property type="entry name" value="Periplasmic binding protein-like II"/>
    <property type="match status" value="2"/>
</dbReference>
<keyword evidence="1" id="KW-0732">Signal</keyword>
<dbReference type="RefSeq" id="WP_196102405.1">
    <property type="nucleotide sequence ID" value="NZ_CP064942.1"/>
</dbReference>
<evidence type="ECO:0000313" key="4">
    <source>
        <dbReference type="Proteomes" id="UP000594800"/>
    </source>
</evidence>
<feature type="signal peptide" evidence="1">
    <location>
        <begin position="1"/>
        <end position="17"/>
    </location>
</feature>
<dbReference type="InterPro" id="IPR052738">
    <property type="entry name" value="ABC-Tungstate_binding"/>
</dbReference>
<dbReference type="EMBL" id="CP064942">
    <property type="protein sequence ID" value="QPH53194.1"/>
    <property type="molecule type" value="Genomic_DNA"/>
</dbReference>
<dbReference type="Proteomes" id="UP000594800">
    <property type="component" value="Chromosome"/>
</dbReference>
<dbReference type="InterPro" id="IPR024370">
    <property type="entry name" value="PBP_domain"/>
</dbReference>
<dbReference type="Pfam" id="PF12849">
    <property type="entry name" value="PBP_like_2"/>
    <property type="match status" value="1"/>
</dbReference>
<dbReference type="AlphaFoldDB" id="A0A7S9LQD5"/>
<dbReference type="SUPFAM" id="SSF53850">
    <property type="entry name" value="Periplasmic binding protein-like II"/>
    <property type="match status" value="1"/>
</dbReference>
<accession>A0A7S9LQD5</accession>
<evidence type="ECO:0000256" key="1">
    <source>
        <dbReference type="SAM" id="SignalP"/>
    </source>
</evidence>
<dbReference type="PANTHER" id="PTHR37945">
    <property type="entry name" value="EXTRACELLULAR TUNGSTATE BINDING PROTEIN"/>
    <property type="match status" value="1"/>
</dbReference>
<evidence type="ECO:0000259" key="2">
    <source>
        <dbReference type="Pfam" id="PF12849"/>
    </source>
</evidence>
<dbReference type="PANTHER" id="PTHR37945:SF1">
    <property type="entry name" value="EXTRACELLULAR TUNGSTATE BINDING PROTEIN"/>
    <property type="match status" value="1"/>
</dbReference>
<name>A0A7S9LQD5_9RHOB</name>
<reference evidence="3 4" key="1">
    <citation type="submission" date="2020-11" db="EMBL/GenBank/DDBJ databases">
        <title>Description of Pontivivens ytuae sp. nov. isolated from deep sea sediment of Mariana Trench.</title>
        <authorList>
            <person name="Wang Z."/>
            <person name="Sun Q.-L."/>
            <person name="Xu X.-D."/>
            <person name="Tang Y.-Z."/>
            <person name="Zhang J."/>
        </authorList>
    </citation>
    <scope>NUCLEOTIDE SEQUENCE [LARGE SCALE GENOMIC DNA]</scope>
    <source>
        <strain evidence="3 4">MT2928</strain>
    </source>
</reference>
<evidence type="ECO:0000313" key="3">
    <source>
        <dbReference type="EMBL" id="QPH53194.1"/>
    </source>
</evidence>
<feature type="chain" id="PRO_5032337565" evidence="1">
    <location>
        <begin position="18"/>
        <end position="265"/>
    </location>
</feature>
<organism evidence="3 4">
    <name type="scientific">Pontivivens ytuae</name>
    <dbReference type="NCBI Taxonomy" id="2789856"/>
    <lineage>
        <taxon>Bacteria</taxon>
        <taxon>Pseudomonadati</taxon>
        <taxon>Pseudomonadota</taxon>
        <taxon>Alphaproteobacteria</taxon>
        <taxon>Rhodobacterales</taxon>
        <taxon>Paracoccaceae</taxon>
        <taxon>Pontivivens</taxon>
    </lineage>
</organism>
<protein>
    <submittedName>
        <fullName evidence="3">Substrate-binding domain-containing protein</fullName>
    </submittedName>
</protein>
<feature type="domain" description="PBP" evidence="2">
    <location>
        <begin position="16"/>
        <end position="242"/>
    </location>
</feature>
<gene>
    <name evidence="3" type="ORF">I0K15_15520</name>
</gene>